<dbReference type="OrthoDB" id="169601at2157"/>
<keyword evidence="1" id="KW-0472">Membrane</keyword>
<feature type="transmembrane region" description="Helical" evidence="1">
    <location>
        <begin position="20"/>
        <end position="44"/>
    </location>
</feature>
<keyword evidence="1" id="KW-1133">Transmembrane helix</keyword>
<keyword evidence="2" id="KW-0830">Ubiquinone</keyword>
<sequence length="76" mass="8104">MESAPGNSAGSTRNEMLDLVLLAVFWLFFALLTATVAVVVLSIAGVDGDAYFTEVYVGVMLLGLGWYVFAGRSLRA</sequence>
<feature type="transmembrane region" description="Helical" evidence="1">
    <location>
        <begin position="50"/>
        <end position="70"/>
    </location>
</feature>
<dbReference type="RefSeq" id="WP_006168818.1">
    <property type="nucleotide sequence ID" value="NZ_AOIN01000091.1"/>
</dbReference>
<comment type="caution">
    <text evidence="2">The sequence shown here is derived from an EMBL/GenBank/DDBJ whole genome shotgun (WGS) entry which is preliminary data.</text>
</comment>
<evidence type="ECO:0000313" key="2">
    <source>
        <dbReference type="EMBL" id="ELY95279.1"/>
    </source>
</evidence>
<dbReference type="Proteomes" id="UP000011693">
    <property type="component" value="Unassembled WGS sequence"/>
</dbReference>
<dbReference type="EMBL" id="AOIN01000091">
    <property type="protein sequence ID" value="ELY95279.1"/>
    <property type="molecule type" value="Genomic_DNA"/>
</dbReference>
<name>M0A9R2_9EURY</name>
<gene>
    <name evidence="2" type="ORF">C482_16578</name>
</gene>
<evidence type="ECO:0000313" key="3">
    <source>
        <dbReference type="Proteomes" id="UP000011693"/>
    </source>
</evidence>
<keyword evidence="1" id="KW-0812">Transmembrane</keyword>
<dbReference type="AlphaFoldDB" id="M0A9R2"/>
<organism evidence="2 3">
    <name type="scientific">Natrialba chahannaoensis JCM 10990</name>
    <dbReference type="NCBI Taxonomy" id="1227492"/>
    <lineage>
        <taxon>Archaea</taxon>
        <taxon>Methanobacteriati</taxon>
        <taxon>Methanobacteriota</taxon>
        <taxon>Stenosarchaea group</taxon>
        <taxon>Halobacteria</taxon>
        <taxon>Halobacteriales</taxon>
        <taxon>Natrialbaceae</taxon>
        <taxon>Natrialba</taxon>
    </lineage>
</organism>
<reference evidence="2 3" key="1">
    <citation type="journal article" date="2014" name="PLoS Genet.">
        <title>Phylogenetically driven sequencing of extremely halophilic archaea reveals strategies for static and dynamic osmo-response.</title>
        <authorList>
            <person name="Becker E.A."/>
            <person name="Seitzer P.M."/>
            <person name="Tritt A."/>
            <person name="Larsen D."/>
            <person name="Krusor M."/>
            <person name="Yao A.I."/>
            <person name="Wu D."/>
            <person name="Madern D."/>
            <person name="Eisen J.A."/>
            <person name="Darling A.E."/>
            <person name="Facciotti M.T."/>
        </authorList>
    </citation>
    <scope>NUCLEOTIDE SEQUENCE [LARGE SCALE GENOMIC DNA]</scope>
    <source>
        <strain evidence="2 3">JCM 10990</strain>
    </source>
</reference>
<keyword evidence="3" id="KW-1185">Reference proteome</keyword>
<evidence type="ECO:0000256" key="1">
    <source>
        <dbReference type="SAM" id="Phobius"/>
    </source>
</evidence>
<protein>
    <submittedName>
        <fullName evidence="2">NADH-ubiquinone/plastoquinone oxidoreductase chain 3</fullName>
    </submittedName>
</protein>
<proteinExistence type="predicted"/>
<accession>M0A9R2</accession>